<dbReference type="Proteomes" id="UP001501175">
    <property type="component" value="Unassembled WGS sequence"/>
</dbReference>
<gene>
    <name evidence="2" type="ORF">GCM10023189_35770</name>
</gene>
<sequence>MTDQQVIPSNQPKSVATFTVLSDGDPLPDSVNVLSMVVNREVNRLSSATLIIQDGQASQQRFSVSNGEQLIPGRKIEIKAGYRSDEETIFKGVVIRHSIKVRKNVSLLVVECRHEAVKMTTQLSNDYYHDQTDLAVAEQLVQKYGLTADVDGDTPAHKELVQFNCTDWDYMLCRAEANRLWVVTEDDKVSIKPPDFEQEPVLSVQFGATVKELDAEIDSRLQYRQLKAVGWDPAEQTLIDGVEATIPPVPAAGNLAADILANVTGSEPWQLRHPALPEPELKAWADAAFQKQRLSKIRGRVRIDGTPEPVPGKVFQLSGAGERFEGKLMITGVRHQLEKGNWETIMQFGEDPKWFAQTFNVPQPLSGALIPPVQGLQIGIVTDLEDPAGEDRIRVRLPMVNGADDGAWMRMVSLDAGKERGWVVRPEIGDEVMVGFLLNDPRHGVVLGMVHSSKNPAPIPASNDNHEKGFISRSELKVLFNDEKKTITLSTPAGHQFILDDDQQRITLKDSNGNKLVMDPDGITVESIKNLTLKAASNTKLEAGANAELKGGAQMKVSGGAGAELSSGANTAVKGAMVQIN</sequence>
<keyword evidence="3" id="KW-1185">Reference proteome</keyword>
<protein>
    <submittedName>
        <fullName evidence="2">VgrG-related protein</fullName>
    </submittedName>
</protein>
<dbReference type="RefSeq" id="WP_345245454.1">
    <property type="nucleotide sequence ID" value="NZ_BAABHD010000032.1"/>
</dbReference>
<reference evidence="3" key="1">
    <citation type="journal article" date="2019" name="Int. J. Syst. Evol. Microbiol.">
        <title>The Global Catalogue of Microorganisms (GCM) 10K type strain sequencing project: providing services to taxonomists for standard genome sequencing and annotation.</title>
        <authorList>
            <consortium name="The Broad Institute Genomics Platform"/>
            <consortium name="The Broad Institute Genome Sequencing Center for Infectious Disease"/>
            <person name="Wu L."/>
            <person name="Ma J."/>
        </authorList>
    </citation>
    <scope>NUCLEOTIDE SEQUENCE [LARGE SCALE GENOMIC DNA]</scope>
    <source>
        <strain evidence="3">JCM 17927</strain>
    </source>
</reference>
<evidence type="ECO:0000313" key="3">
    <source>
        <dbReference type="Proteomes" id="UP001501175"/>
    </source>
</evidence>
<name>A0ABP8N7K0_9BACT</name>
<dbReference type="Pfam" id="PF04717">
    <property type="entry name" value="Phage_base_V"/>
    <property type="match status" value="1"/>
</dbReference>
<evidence type="ECO:0000313" key="2">
    <source>
        <dbReference type="EMBL" id="GAA4460525.1"/>
    </source>
</evidence>
<comment type="caution">
    <text evidence="2">The sequence shown here is derived from an EMBL/GenBank/DDBJ whole genome shotgun (WGS) entry which is preliminary data.</text>
</comment>
<dbReference type="SUPFAM" id="SSF69255">
    <property type="entry name" value="gp5 N-terminal domain-like"/>
    <property type="match status" value="1"/>
</dbReference>
<proteinExistence type="predicted"/>
<dbReference type="InterPro" id="IPR006531">
    <property type="entry name" value="Gp5/Vgr_OB"/>
</dbReference>
<organism evidence="2 3">
    <name type="scientific">Nibrella saemangeumensis</name>
    <dbReference type="NCBI Taxonomy" id="1084526"/>
    <lineage>
        <taxon>Bacteria</taxon>
        <taxon>Pseudomonadati</taxon>
        <taxon>Bacteroidota</taxon>
        <taxon>Cytophagia</taxon>
        <taxon>Cytophagales</taxon>
        <taxon>Spirosomataceae</taxon>
        <taxon>Nibrella</taxon>
    </lineage>
</organism>
<dbReference type="SUPFAM" id="SSF69279">
    <property type="entry name" value="Phage tail proteins"/>
    <property type="match status" value="1"/>
</dbReference>
<accession>A0ABP8N7K0</accession>
<dbReference type="Gene3D" id="2.40.50.230">
    <property type="entry name" value="Gp5 N-terminal domain"/>
    <property type="match status" value="1"/>
</dbReference>
<dbReference type="EMBL" id="BAABHD010000032">
    <property type="protein sequence ID" value="GAA4460525.1"/>
    <property type="molecule type" value="Genomic_DNA"/>
</dbReference>
<evidence type="ECO:0000259" key="1">
    <source>
        <dbReference type="Pfam" id="PF04717"/>
    </source>
</evidence>
<dbReference type="InterPro" id="IPR006533">
    <property type="entry name" value="T6SS_Vgr_RhsGE"/>
</dbReference>
<feature type="domain" description="Gp5/Type VI secretion system Vgr protein OB-fold" evidence="1">
    <location>
        <begin position="377"/>
        <end position="451"/>
    </location>
</feature>
<dbReference type="NCBIfam" id="TIGR01646">
    <property type="entry name" value="vgr_GE"/>
    <property type="match status" value="1"/>
</dbReference>
<dbReference type="InterPro" id="IPR037026">
    <property type="entry name" value="Vgr_OB-fold_dom_sf"/>
</dbReference>